<dbReference type="SUPFAM" id="SSF53756">
    <property type="entry name" value="UDP-Glycosyltransferase/glycogen phosphorylase"/>
    <property type="match status" value="1"/>
</dbReference>
<dbReference type="Gene3D" id="3.40.50.2000">
    <property type="entry name" value="Glycogen Phosphorylase B"/>
    <property type="match status" value="2"/>
</dbReference>
<dbReference type="Pfam" id="PF13439">
    <property type="entry name" value="Glyco_transf_4"/>
    <property type="match status" value="1"/>
</dbReference>
<dbReference type="GO" id="GO:0016757">
    <property type="term" value="F:glycosyltransferase activity"/>
    <property type="evidence" value="ECO:0007669"/>
    <property type="project" value="InterPro"/>
</dbReference>
<evidence type="ECO:0000259" key="2">
    <source>
        <dbReference type="Pfam" id="PF13439"/>
    </source>
</evidence>
<dbReference type="InterPro" id="IPR050194">
    <property type="entry name" value="Glycosyltransferase_grp1"/>
</dbReference>
<accession>A0A382MJW7</accession>
<dbReference type="PANTHER" id="PTHR45947:SF3">
    <property type="entry name" value="SULFOQUINOVOSYL TRANSFERASE SQD2"/>
    <property type="match status" value="1"/>
</dbReference>
<dbReference type="Pfam" id="PF00534">
    <property type="entry name" value="Glycos_transf_1"/>
    <property type="match status" value="1"/>
</dbReference>
<evidence type="ECO:0008006" key="4">
    <source>
        <dbReference type="Google" id="ProtNLM"/>
    </source>
</evidence>
<organism evidence="3">
    <name type="scientific">marine metagenome</name>
    <dbReference type="NCBI Taxonomy" id="408172"/>
    <lineage>
        <taxon>unclassified sequences</taxon>
        <taxon>metagenomes</taxon>
        <taxon>ecological metagenomes</taxon>
    </lineage>
</organism>
<protein>
    <recommendedName>
        <fullName evidence="4">Glycosyl transferase family 1 domain-containing protein</fullName>
    </recommendedName>
</protein>
<feature type="non-terminal residue" evidence="3">
    <location>
        <position position="277"/>
    </location>
</feature>
<feature type="domain" description="Glycosyltransferase subfamily 4-like N-terminal" evidence="2">
    <location>
        <begin position="2"/>
        <end position="175"/>
    </location>
</feature>
<dbReference type="InterPro" id="IPR028098">
    <property type="entry name" value="Glyco_trans_4-like_N"/>
</dbReference>
<evidence type="ECO:0000313" key="3">
    <source>
        <dbReference type="EMBL" id="SVC48788.1"/>
    </source>
</evidence>
<dbReference type="EMBL" id="UINC01093958">
    <property type="protein sequence ID" value="SVC48788.1"/>
    <property type="molecule type" value="Genomic_DNA"/>
</dbReference>
<evidence type="ECO:0000259" key="1">
    <source>
        <dbReference type="Pfam" id="PF00534"/>
    </source>
</evidence>
<dbReference type="PANTHER" id="PTHR45947">
    <property type="entry name" value="SULFOQUINOVOSYL TRANSFERASE SQD2"/>
    <property type="match status" value="1"/>
</dbReference>
<sequence>MRGGEKVVAEILRLFPDADVFTHLYVPDNLDPEITQRKVTTTFINSLPMSRKFYQAYLPLMPTALSKLELESYDLIISSESGPAKGVNKRDDACHICYCHTPMRYIWDQQPIYLEHAGVVKGWYLKRITPYMRRWDVNSAGMVDHFIANSAYVSERIQRIYGRPSTIIHPPVDIDSFQPVQSKEDYFVMAGQLVPYKRPELAVLAFNELEIPLKVIGSGEMLHSLKQIAGPNVEFLGHVNDDQYRTVLALARALIFPGVEDFGIIPVEAQAAGTPVV</sequence>
<gene>
    <name evidence="3" type="ORF">METZ01_LOCUS301642</name>
</gene>
<name>A0A382MJW7_9ZZZZ</name>
<reference evidence="3" key="1">
    <citation type="submission" date="2018-05" db="EMBL/GenBank/DDBJ databases">
        <authorList>
            <person name="Lanie J.A."/>
            <person name="Ng W.-L."/>
            <person name="Kazmierczak K.M."/>
            <person name="Andrzejewski T.M."/>
            <person name="Davidsen T.M."/>
            <person name="Wayne K.J."/>
            <person name="Tettelin H."/>
            <person name="Glass J.I."/>
            <person name="Rusch D."/>
            <person name="Podicherti R."/>
            <person name="Tsui H.-C.T."/>
            <person name="Winkler M.E."/>
        </authorList>
    </citation>
    <scope>NUCLEOTIDE SEQUENCE</scope>
</reference>
<dbReference type="InterPro" id="IPR001296">
    <property type="entry name" value="Glyco_trans_1"/>
</dbReference>
<proteinExistence type="predicted"/>
<feature type="domain" description="Glycosyl transferase family 1" evidence="1">
    <location>
        <begin position="179"/>
        <end position="277"/>
    </location>
</feature>
<dbReference type="AlphaFoldDB" id="A0A382MJW7"/>